<dbReference type="InterPro" id="IPR051876">
    <property type="entry name" value="ODA-DC/CCD"/>
</dbReference>
<gene>
    <name evidence="5" type="ORF">OKIOD_LOCUS5124</name>
</gene>
<keyword evidence="6" id="KW-1185">Reference proteome</keyword>
<sequence length="575" mass="66228">MDGWTEFSEDDSEINNQELAKINRAIKQSAQKRQQLQINFKTTVFKEKYELSTQLSLALSKKNLAEADSDCDAIKEVVSSKDLVESQIEKESNLSLSLDQQILQLSEDKLYLSKKLSNLTSDAASNAKDEEVKVSILKNRLHQQMLSYNSLLAVNKDKKHKIQHLRGEHVKFQNHLDRLEKSIQHKRSLMAAMVDEGNLAFENQEDARQRAKALLDKNEKDILQHSLEYRELQRHLDHEEITECFMDLKSQDKAAIAQEAINKRAAILLKKNEAQAAKTRAFRTLLQSYLCGLRPPSDRGANCEVVKERKIEREIEAIGHLKYKIERLQSTNDDDQMSVAMKMSELTSQNGKEEENLEELKKQLDEQNELFTNLFDAIQKLSDRMGCNTTSIRKSLGDNDEINESNVLRESLENNFLDLRFKLYLKLKAEQDPTAEKVRRSSSSEFEKDQEKVTDVIIPPALEDMDKFEDDLLSPETARAKAIEAMTKRNVEKRRTTVGDDWAAQQQRTFSKRADRLLLFNDLLLAEREFSFQSSKDQERQRRRVMACKPRFLTFYLSILLVLSSLAAFSTGPGD</sequence>
<evidence type="ECO:0000256" key="2">
    <source>
        <dbReference type="SAM" id="Coils"/>
    </source>
</evidence>
<dbReference type="PANTHER" id="PTHR21694:SF18">
    <property type="entry name" value="COILED-COIL DOMAIN-CONTAINING PROTEIN 63"/>
    <property type="match status" value="1"/>
</dbReference>
<evidence type="ECO:0000313" key="5">
    <source>
        <dbReference type="EMBL" id="CAG5094448.1"/>
    </source>
</evidence>
<dbReference type="PANTHER" id="PTHR21694">
    <property type="entry name" value="COILED-COIL DOMAIN-CONTAINING PROTEIN 63"/>
    <property type="match status" value="1"/>
</dbReference>
<evidence type="ECO:0000259" key="4">
    <source>
        <dbReference type="Pfam" id="PF21773"/>
    </source>
</evidence>
<organism evidence="5 6">
    <name type="scientific">Oikopleura dioica</name>
    <name type="common">Tunicate</name>
    <dbReference type="NCBI Taxonomy" id="34765"/>
    <lineage>
        <taxon>Eukaryota</taxon>
        <taxon>Metazoa</taxon>
        <taxon>Chordata</taxon>
        <taxon>Tunicata</taxon>
        <taxon>Appendicularia</taxon>
        <taxon>Copelata</taxon>
        <taxon>Oikopleuridae</taxon>
        <taxon>Oikopleura</taxon>
    </lineage>
</organism>
<feature type="domain" description="ODAD1 central coiled coil region" evidence="4">
    <location>
        <begin position="133"/>
        <end position="276"/>
    </location>
</feature>
<keyword evidence="3" id="KW-0472">Membrane</keyword>
<accession>A0ABN7SE70</accession>
<proteinExistence type="predicted"/>
<dbReference type="Pfam" id="PF21773">
    <property type="entry name" value="ODAD1_CC"/>
    <property type="match status" value="1"/>
</dbReference>
<evidence type="ECO:0000256" key="3">
    <source>
        <dbReference type="SAM" id="Phobius"/>
    </source>
</evidence>
<dbReference type="Proteomes" id="UP001158576">
    <property type="component" value="Chromosome XSR"/>
</dbReference>
<evidence type="ECO:0000256" key="1">
    <source>
        <dbReference type="ARBA" id="ARBA00023054"/>
    </source>
</evidence>
<feature type="coiled-coil region" evidence="2">
    <location>
        <begin position="343"/>
        <end position="377"/>
    </location>
</feature>
<keyword evidence="3" id="KW-0812">Transmembrane</keyword>
<feature type="transmembrane region" description="Helical" evidence="3">
    <location>
        <begin position="552"/>
        <end position="572"/>
    </location>
</feature>
<dbReference type="InterPro" id="IPR049258">
    <property type="entry name" value="ODAD1_CC"/>
</dbReference>
<keyword evidence="1 2" id="KW-0175">Coiled coil</keyword>
<keyword evidence="3" id="KW-1133">Transmembrane helix</keyword>
<name>A0ABN7SE70_OIKDI</name>
<dbReference type="EMBL" id="OU015569">
    <property type="protein sequence ID" value="CAG5094448.1"/>
    <property type="molecule type" value="Genomic_DNA"/>
</dbReference>
<protein>
    <submittedName>
        <fullName evidence="5">Oidioi.mRNA.OKI2018_I69.XSR.g13566.t1.cds</fullName>
    </submittedName>
</protein>
<evidence type="ECO:0000313" key="6">
    <source>
        <dbReference type="Proteomes" id="UP001158576"/>
    </source>
</evidence>
<reference evidence="5 6" key="1">
    <citation type="submission" date="2021-04" db="EMBL/GenBank/DDBJ databases">
        <authorList>
            <person name="Bliznina A."/>
        </authorList>
    </citation>
    <scope>NUCLEOTIDE SEQUENCE [LARGE SCALE GENOMIC DNA]</scope>
</reference>
<feature type="coiled-coil region" evidence="2">
    <location>
        <begin position="162"/>
        <end position="221"/>
    </location>
</feature>